<sequence>MRWRFRPAPDSLLGRFHARSYLLRMGIGQALWLAMLFVVPLQARGFAWSWLLPTALSALVYLYLHVQVYAGPMRRLAWYAGGMALLGLALWPLNSVAFGYLVCAGIALSLSPSYRVWLAGMAVIAAAALPVALWLHAPLWVMLVVLVAGVLGGSSNFLYVRNLYKDAELRLSRDELRRLAVLAERERIGRDLHDLLGHTLSLVTLKSELARRLALADPPRAQREMEEVERVARHALAEVRAAVTGLRRSDLTAELASARLMLEASGVDFDGALPADVEVPEAVEATLALVLREAVTNIHRHAKASAARVRFEIDEESFRMTVSDNGRGGLAAHGNGVSGMRERVRALGGELRIDSPPRRGTTIAVEVPRRGAPASAVAAAPTVAGSAA</sequence>
<dbReference type="Pfam" id="PF02518">
    <property type="entry name" value="HATPase_c"/>
    <property type="match status" value="1"/>
</dbReference>
<dbReference type="EMBL" id="QGHC01000003">
    <property type="protein sequence ID" value="PWK92156.1"/>
    <property type="molecule type" value="Genomic_DNA"/>
</dbReference>
<keyword evidence="1" id="KW-0808">Transferase</keyword>
<keyword evidence="7" id="KW-1185">Reference proteome</keyword>
<dbReference type="PANTHER" id="PTHR24421:SF63">
    <property type="entry name" value="SENSOR HISTIDINE KINASE DESK"/>
    <property type="match status" value="1"/>
</dbReference>
<evidence type="ECO:0000256" key="2">
    <source>
        <dbReference type="ARBA" id="ARBA00022777"/>
    </source>
</evidence>
<dbReference type="InterPro" id="IPR036890">
    <property type="entry name" value="HATPase_C_sf"/>
</dbReference>
<dbReference type="InterPro" id="IPR003594">
    <property type="entry name" value="HATPase_dom"/>
</dbReference>
<dbReference type="InterPro" id="IPR050482">
    <property type="entry name" value="Sensor_HK_TwoCompSys"/>
</dbReference>
<dbReference type="SMART" id="SM00387">
    <property type="entry name" value="HATPase_c"/>
    <property type="match status" value="1"/>
</dbReference>
<comment type="caution">
    <text evidence="6">The sequence shown here is derived from an EMBL/GenBank/DDBJ whole genome shotgun (WGS) entry which is preliminary data.</text>
</comment>
<organism evidence="6 7">
    <name type="scientific">Fulvimonas soli</name>
    <dbReference type="NCBI Taxonomy" id="155197"/>
    <lineage>
        <taxon>Bacteria</taxon>
        <taxon>Pseudomonadati</taxon>
        <taxon>Pseudomonadota</taxon>
        <taxon>Gammaproteobacteria</taxon>
        <taxon>Lysobacterales</taxon>
        <taxon>Rhodanobacteraceae</taxon>
        <taxon>Fulvimonas</taxon>
    </lineage>
</organism>
<protein>
    <submittedName>
        <fullName evidence="6">Two-component system sensor histidine kinase DesK</fullName>
    </submittedName>
</protein>
<dbReference type="Pfam" id="PF07730">
    <property type="entry name" value="HisKA_3"/>
    <property type="match status" value="1"/>
</dbReference>
<keyword evidence="3" id="KW-0902">Two-component regulatory system</keyword>
<dbReference type="GO" id="GO:0000155">
    <property type="term" value="F:phosphorelay sensor kinase activity"/>
    <property type="evidence" value="ECO:0007669"/>
    <property type="project" value="InterPro"/>
</dbReference>
<evidence type="ECO:0000256" key="3">
    <source>
        <dbReference type="ARBA" id="ARBA00023012"/>
    </source>
</evidence>
<keyword evidence="4" id="KW-0812">Transmembrane</keyword>
<dbReference type="InterPro" id="IPR011712">
    <property type="entry name" value="Sig_transdc_His_kin_sub3_dim/P"/>
</dbReference>
<evidence type="ECO:0000256" key="4">
    <source>
        <dbReference type="SAM" id="Phobius"/>
    </source>
</evidence>
<name>A0A316IHL0_9GAMM</name>
<dbReference type="GO" id="GO:0016020">
    <property type="term" value="C:membrane"/>
    <property type="evidence" value="ECO:0007669"/>
    <property type="project" value="InterPro"/>
</dbReference>
<accession>A0A316IHL0</accession>
<feature type="transmembrane region" description="Helical" evidence="4">
    <location>
        <begin position="76"/>
        <end position="108"/>
    </location>
</feature>
<dbReference type="CDD" id="cd16917">
    <property type="entry name" value="HATPase_UhpB-NarQ-NarX-like"/>
    <property type="match status" value="1"/>
</dbReference>
<dbReference type="GO" id="GO:0046983">
    <property type="term" value="F:protein dimerization activity"/>
    <property type="evidence" value="ECO:0007669"/>
    <property type="project" value="InterPro"/>
</dbReference>
<feature type="transmembrane region" description="Helical" evidence="4">
    <location>
        <begin position="47"/>
        <end position="64"/>
    </location>
</feature>
<keyword evidence="2 6" id="KW-0418">Kinase</keyword>
<evidence type="ECO:0000256" key="1">
    <source>
        <dbReference type="ARBA" id="ARBA00022679"/>
    </source>
</evidence>
<feature type="transmembrane region" description="Helical" evidence="4">
    <location>
        <begin position="114"/>
        <end position="135"/>
    </location>
</feature>
<dbReference type="Gene3D" id="3.30.565.10">
    <property type="entry name" value="Histidine kinase-like ATPase, C-terminal domain"/>
    <property type="match status" value="1"/>
</dbReference>
<reference evidence="6 7" key="1">
    <citation type="submission" date="2018-05" db="EMBL/GenBank/DDBJ databases">
        <title>Genomic Encyclopedia of Type Strains, Phase IV (KMG-IV): sequencing the most valuable type-strain genomes for metagenomic binning, comparative biology and taxonomic classification.</title>
        <authorList>
            <person name="Goeker M."/>
        </authorList>
    </citation>
    <scope>NUCLEOTIDE SEQUENCE [LARGE SCALE GENOMIC DNA]</scope>
    <source>
        <strain evidence="6 7">DSM 14263</strain>
    </source>
</reference>
<feature type="transmembrane region" description="Helical" evidence="4">
    <location>
        <begin position="21"/>
        <end position="41"/>
    </location>
</feature>
<dbReference type="Proteomes" id="UP000245812">
    <property type="component" value="Unassembled WGS sequence"/>
</dbReference>
<dbReference type="PANTHER" id="PTHR24421">
    <property type="entry name" value="NITRATE/NITRITE SENSOR PROTEIN NARX-RELATED"/>
    <property type="match status" value="1"/>
</dbReference>
<feature type="transmembrane region" description="Helical" evidence="4">
    <location>
        <begin position="140"/>
        <end position="160"/>
    </location>
</feature>
<dbReference type="SUPFAM" id="SSF55874">
    <property type="entry name" value="ATPase domain of HSP90 chaperone/DNA topoisomerase II/histidine kinase"/>
    <property type="match status" value="1"/>
</dbReference>
<feature type="domain" description="Histidine kinase/HSP90-like ATPase" evidence="5">
    <location>
        <begin position="282"/>
        <end position="371"/>
    </location>
</feature>
<keyword evidence="4" id="KW-1133">Transmembrane helix</keyword>
<evidence type="ECO:0000259" key="5">
    <source>
        <dbReference type="SMART" id="SM00387"/>
    </source>
</evidence>
<keyword evidence="4" id="KW-0472">Membrane</keyword>
<dbReference type="Gene3D" id="1.20.5.1930">
    <property type="match status" value="1"/>
</dbReference>
<gene>
    <name evidence="6" type="ORF">C7456_103275</name>
</gene>
<evidence type="ECO:0000313" key="6">
    <source>
        <dbReference type="EMBL" id="PWK92156.1"/>
    </source>
</evidence>
<dbReference type="OrthoDB" id="9797605at2"/>
<evidence type="ECO:0000313" key="7">
    <source>
        <dbReference type="Proteomes" id="UP000245812"/>
    </source>
</evidence>
<proteinExistence type="predicted"/>
<dbReference type="AlphaFoldDB" id="A0A316IHL0"/>
<dbReference type="RefSeq" id="WP_109722720.1">
    <property type="nucleotide sequence ID" value="NZ_MSZV01000005.1"/>
</dbReference>